<proteinExistence type="predicted"/>
<dbReference type="EMBL" id="JAPWTJ010000664">
    <property type="protein sequence ID" value="KAJ8976505.1"/>
    <property type="molecule type" value="Genomic_DNA"/>
</dbReference>
<evidence type="ECO:0000313" key="1">
    <source>
        <dbReference type="EMBL" id="KAJ8976505.1"/>
    </source>
</evidence>
<protein>
    <submittedName>
        <fullName evidence="1">Uncharacterized protein</fullName>
    </submittedName>
</protein>
<accession>A0ABQ9JG34</accession>
<sequence length="87" mass="9819">MLTSTKYTPRSVFNFSTLDKNVLKYKNGIVGQRITCTKRIFNRLRTPLLFTTILFSCTALMRGNDSETTLSAVCFVVSHFYPGSLAD</sequence>
<gene>
    <name evidence="1" type="ORF">NQ317_018449</name>
</gene>
<comment type="caution">
    <text evidence="1">The sequence shown here is derived from an EMBL/GenBank/DDBJ whole genome shotgun (WGS) entry which is preliminary data.</text>
</comment>
<keyword evidence="2" id="KW-1185">Reference proteome</keyword>
<evidence type="ECO:0000313" key="2">
    <source>
        <dbReference type="Proteomes" id="UP001162164"/>
    </source>
</evidence>
<organism evidence="1 2">
    <name type="scientific">Molorchus minor</name>
    <dbReference type="NCBI Taxonomy" id="1323400"/>
    <lineage>
        <taxon>Eukaryota</taxon>
        <taxon>Metazoa</taxon>
        <taxon>Ecdysozoa</taxon>
        <taxon>Arthropoda</taxon>
        <taxon>Hexapoda</taxon>
        <taxon>Insecta</taxon>
        <taxon>Pterygota</taxon>
        <taxon>Neoptera</taxon>
        <taxon>Endopterygota</taxon>
        <taxon>Coleoptera</taxon>
        <taxon>Polyphaga</taxon>
        <taxon>Cucujiformia</taxon>
        <taxon>Chrysomeloidea</taxon>
        <taxon>Cerambycidae</taxon>
        <taxon>Lamiinae</taxon>
        <taxon>Monochamini</taxon>
        <taxon>Molorchus</taxon>
    </lineage>
</organism>
<dbReference type="Proteomes" id="UP001162164">
    <property type="component" value="Unassembled WGS sequence"/>
</dbReference>
<reference evidence="1" key="1">
    <citation type="journal article" date="2023" name="Insect Mol. Biol.">
        <title>Genome sequencing provides insights into the evolution of gene families encoding plant cell wall-degrading enzymes in longhorned beetles.</title>
        <authorList>
            <person name="Shin N.R."/>
            <person name="Okamura Y."/>
            <person name="Kirsch R."/>
            <person name="Pauchet Y."/>
        </authorList>
    </citation>
    <scope>NUCLEOTIDE SEQUENCE</scope>
    <source>
        <strain evidence="1">MMC_N1</strain>
    </source>
</reference>
<name>A0ABQ9JG34_9CUCU</name>